<comment type="caution">
    <text evidence="4">The sequence shown here is derived from an EMBL/GenBank/DDBJ whole genome shotgun (WGS) entry which is preliminary data.</text>
</comment>
<dbReference type="SUPFAM" id="SSF56762">
    <property type="entry name" value="HydB/Nqo4-like"/>
    <property type="match status" value="1"/>
</dbReference>
<reference evidence="4 5" key="1">
    <citation type="submission" date="2016-10" db="EMBL/GenBank/DDBJ databases">
        <authorList>
            <person name="Varghese N."/>
            <person name="Submissions S."/>
        </authorList>
    </citation>
    <scope>NUCLEOTIDE SEQUENCE [LARGE SCALE GENOMIC DNA]</scope>
    <source>
        <strain evidence="4 5">NLAE-zl-C224</strain>
    </source>
</reference>
<name>A0ABY0QJL2_CLOCO</name>
<evidence type="ECO:0000313" key="4">
    <source>
        <dbReference type="EMBL" id="SDK97485.1"/>
    </source>
</evidence>
<dbReference type="InterPro" id="IPR001501">
    <property type="entry name" value="Ni-dep_hyd_lsu"/>
</dbReference>
<dbReference type="InterPro" id="IPR001821">
    <property type="entry name" value="NiFe_hydrogenase_ssu"/>
</dbReference>
<dbReference type="Proteomes" id="UP000198811">
    <property type="component" value="Unassembled WGS sequence"/>
</dbReference>
<dbReference type="InterPro" id="IPR018194">
    <property type="entry name" value="Ni-dep_hyd_lsu_Ni_BS"/>
</dbReference>
<dbReference type="Gene3D" id="1.10.645.10">
    <property type="entry name" value="Cytochrome-c3 Hydrogenase, chain B"/>
    <property type="match status" value="1"/>
</dbReference>
<dbReference type="SUPFAM" id="SSF56770">
    <property type="entry name" value="HydA/Nqo6-like"/>
    <property type="match status" value="1"/>
</dbReference>
<dbReference type="InterPro" id="IPR029014">
    <property type="entry name" value="NiFe-Hase_large"/>
</dbReference>
<dbReference type="EMBL" id="FNGL01000003">
    <property type="protein sequence ID" value="SDK97485.1"/>
    <property type="molecule type" value="Genomic_DNA"/>
</dbReference>
<organism evidence="4 5">
    <name type="scientific">Clostridium cochlearium</name>
    <dbReference type="NCBI Taxonomy" id="1494"/>
    <lineage>
        <taxon>Bacteria</taxon>
        <taxon>Bacillati</taxon>
        <taxon>Bacillota</taxon>
        <taxon>Clostridia</taxon>
        <taxon>Eubacteriales</taxon>
        <taxon>Clostridiaceae</taxon>
        <taxon>Clostridium</taxon>
    </lineage>
</organism>
<feature type="domain" description="NADH:ubiquinone oxidoreductase-like 20kDa subunit" evidence="3">
    <location>
        <begin position="45"/>
        <end position="192"/>
    </location>
</feature>
<protein>
    <submittedName>
        <fullName evidence="4">Hydrogenase (NiFe) small subunit (HydA)</fullName>
    </submittedName>
</protein>
<dbReference type="PANTHER" id="PTHR30013:SF7">
    <property type="entry name" value="HYDROGENASE-2 SMALL CHAIN"/>
    <property type="match status" value="1"/>
</dbReference>
<evidence type="ECO:0000256" key="1">
    <source>
        <dbReference type="ARBA" id="ARBA00011771"/>
    </source>
</evidence>
<dbReference type="PROSITE" id="PS00508">
    <property type="entry name" value="NI_HGENASE_L_2"/>
    <property type="match status" value="1"/>
</dbReference>
<keyword evidence="2" id="KW-0560">Oxidoreductase</keyword>
<dbReference type="Pfam" id="PF00374">
    <property type="entry name" value="NiFeSe_Hases"/>
    <property type="match status" value="2"/>
</dbReference>
<dbReference type="InterPro" id="IPR006137">
    <property type="entry name" value="NADH_UbQ_OxRdtase-like_20kDa"/>
</dbReference>
<proteinExistence type="predicted"/>
<accession>A0ABY0QJL2</accession>
<dbReference type="RefSeq" id="WP_089863971.1">
    <property type="nucleotide sequence ID" value="NZ_FNGL01000003.1"/>
</dbReference>
<sequence length="434" mass="49041">MSNGKCPILKSKQSIPRQVIDLTLENIKKNKDKKINLIWLEASGCSENIISLLNAEDPDVIYLLREMVNMTYNNSLMAEEGERAFERFLETLDTEFILVVEGAVSTKDNGLYNVIAKYNDKYITGMEAVAMAGKKAKYVLAVGTCASYGGPTAARPNPSESKSVYDFLDRKVIRVPGCPSHPIWAIGTLAHIILYGEPELDRENRPIIFYGVTIHDRCERRAYFDNEKEITENVHYSWYKSDKESITPEEAYIEGDVYKKGAYSRVKAPRYNGYAMEVGPLARMWLSGEYTRGISTMDRTIARVLETKKICNIIENLLNNIKPQPANQKIYKVPNKAKGIGLRDTTRGALGHWINIEEEKIKNYTIITPSTWNLSPQDSYGVKGVVEEALIGTYIKDVKNPVEIGRIVRTFDPCISCATHVISDENFDINIRIT</sequence>
<dbReference type="PRINTS" id="PR00614">
    <property type="entry name" value="NIHGNASESMLL"/>
</dbReference>
<evidence type="ECO:0000256" key="2">
    <source>
        <dbReference type="ARBA" id="ARBA00023002"/>
    </source>
</evidence>
<dbReference type="PANTHER" id="PTHR30013">
    <property type="entry name" value="NIFE / NIFESE HYDROGENASE SMALL SUBUNIT FAMILY MEMBER"/>
    <property type="match status" value="1"/>
</dbReference>
<keyword evidence="5" id="KW-1185">Reference proteome</keyword>
<dbReference type="Pfam" id="PF01058">
    <property type="entry name" value="Oxidored_q6"/>
    <property type="match status" value="1"/>
</dbReference>
<comment type="subunit">
    <text evidence="1">Heterodimer of a large and a small subunit.</text>
</comment>
<gene>
    <name evidence="4" type="ORF">SAMN05216497_103156</name>
</gene>
<evidence type="ECO:0000259" key="3">
    <source>
        <dbReference type="Pfam" id="PF01058"/>
    </source>
</evidence>
<evidence type="ECO:0000313" key="5">
    <source>
        <dbReference type="Proteomes" id="UP000198811"/>
    </source>
</evidence>